<accession>A0A9P8CJ43</accession>
<keyword evidence="5" id="KW-0539">Nucleus</keyword>
<evidence type="ECO:0000256" key="6">
    <source>
        <dbReference type="SAM" id="MobiDB-lite"/>
    </source>
</evidence>
<dbReference type="Proteomes" id="UP000887226">
    <property type="component" value="Unassembled WGS sequence"/>
</dbReference>
<dbReference type="InterPro" id="IPR019437">
    <property type="entry name" value="TPP1/Est3"/>
</dbReference>
<feature type="region of interest" description="Disordered" evidence="6">
    <location>
        <begin position="489"/>
        <end position="544"/>
    </location>
</feature>
<name>A0A9P8CJ43_9HELO</name>
<evidence type="ECO:0000256" key="1">
    <source>
        <dbReference type="ARBA" id="ARBA00004123"/>
    </source>
</evidence>
<dbReference type="GO" id="GO:0042162">
    <property type="term" value="F:telomeric DNA binding"/>
    <property type="evidence" value="ECO:0007669"/>
    <property type="project" value="InterPro"/>
</dbReference>
<feature type="compositionally biased region" description="Polar residues" evidence="6">
    <location>
        <begin position="1415"/>
        <end position="1428"/>
    </location>
</feature>
<evidence type="ECO:0000259" key="7">
    <source>
        <dbReference type="Pfam" id="PF10341"/>
    </source>
</evidence>
<evidence type="ECO:0000313" key="8">
    <source>
        <dbReference type="EMBL" id="KAG9249119.1"/>
    </source>
</evidence>
<feature type="region of interest" description="Disordered" evidence="6">
    <location>
        <begin position="703"/>
        <end position="757"/>
    </location>
</feature>
<gene>
    <name evidence="8" type="ORF">BJ878DRAFT_485572</name>
</gene>
<feature type="region of interest" description="Disordered" evidence="6">
    <location>
        <begin position="1254"/>
        <end position="1273"/>
    </location>
</feature>
<dbReference type="GO" id="GO:0007004">
    <property type="term" value="P:telomere maintenance via telomerase"/>
    <property type="evidence" value="ECO:0007669"/>
    <property type="project" value="InterPro"/>
</dbReference>
<feature type="compositionally biased region" description="Acidic residues" evidence="6">
    <location>
        <begin position="533"/>
        <end position="543"/>
    </location>
</feature>
<dbReference type="OrthoDB" id="3538943at2759"/>
<feature type="compositionally biased region" description="Polar residues" evidence="6">
    <location>
        <begin position="713"/>
        <end position="732"/>
    </location>
</feature>
<feature type="compositionally biased region" description="Basic and acidic residues" evidence="6">
    <location>
        <begin position="570"/>
        <end position="579"/>
    </location>
</feature>
<feature type="compositionally biased region" description="Acidic residues" evidence="6">
    <location>
        <begin position="874"/>
        <end position="883"/>
    </location>
</feature>
<feature type="region of interest" description="Disordered" evidence="6">
    <location>
        <begin position="1348"/>
        <end position="1428"/>
    </location>
</feature>
<dbReference type="GO" id="GO:0000781">
    <property type="term" value="C:chromosome, telomeric region"/>
    <property type="evidence" value="ECO:0007669"/>
    <property type="project" value="UniProtKB-SubCell"/>
</dbReference>
<sequence length="1428" mass="156432">MVLEARRVLNMSCSLGNWIDQVVNNELQSAYRTRPLVSSKHGDRSGYFGQANHIFCSPDLVRIHQKRSRNVQVVEFHTKNSKVMHATIRDAATKVRATFSKEAIRKVAVETDIPFSESGGRVFTILDYYIVYCPKEMDSQKVTLEVVDFTLDTMDSPIKGGHPMYVEEIPLLATTLENWQRVFCPVHIASPKPSPDATYSQNLATQLTYGTQIPVTKPLRQVTKNHAVPEWRKEDISGIHGGRVSKPEPSNATRAGNAQVLSLLAGSVQEKKLTDTVRAAPKTDWNTAEDGRVSKSPTEASILKPAFSANMAKMTAKLEAKENVLSKSTLSRPLQIDNQPSKIMVKHATSSTSAYGSFPSLDNSGKENNQESLKVQTVEPASGIVQGTTTAFIDLSKHNSEKDPFLGMERVPRYYAQIPKQQSTLLERTDSWVQTRPTSDVVYANVPTAVLADLRAHLAQGLKESPVPQQLAVNNMRLCQQKIRQDELSSAVSANNAEESNPEGEGGVCEDELEINHPSSSPAVGSCERNESDNEDQEEDSDAISDVVSDWSMSPALGNDHNAVDLVEIEATRSHDKSPTRPASGYRSRPRMNIQASFPSSSPSSDNEIPVAVPHVIGEIIPNEDDEMLDPCSDLHEAPSTLPQNYSTVQVKRTSYQNVRASSARLEDAGSNEIFLTRSMDWDIEEPHASSDLMVSATFKDGSSLRPPGVTDQVFSTNSNSPSQYAASSGSKESAVVQSGAGEPEGPSDPTNGGIASHAKTKLNMEQKSPITPWEPPGNQIGILPTSPVPKPPSSPGRGIELSGKVSPIYHQTIESSSETSRSTRMTHNVAQIPSLKRDASAMIDLKGAPAASKMPRTAAPVKRRKLKSLGSDSDADDDEDQPFQDINEMVRAERCKYKAMSITLPRLGVDIPQAVPEDQSGSMTLGEISDSLESSEELRVSRLLQDAADVAPLLELGEELESTAHKTGIHSEIDMVDVHFQVAEENPSNFRGTQPTSPNIQHESAAQPEPAPPVRLTHAESLPNREKTVSEGFSFSKKSAKSSDSNLTYYDRFIAAYPSFGGSQKRFTDSLAYLNYLSQVSKGKGSFLRRYLWDDFIRALQIDYVEYIRKIRDLKATNPKTEIMPGLGWYNDQEDAPIFTKSIITPENLQDALVSLDQDEVAAALMKFQGPPKAIDMLPISQASTPIHAAPDFVQLKGNNSVLTASRKNPETPRNSASSINAKMTFEGPAQLPSSIKPRTSTEKPFFETHRQIQPIEFEDDDDETQSTDEEYNEPEIQVMATSKPICRSLPWKKSQLSPPRLMLAVVPASSPPIFQPPFAQTLPNDAFSAAPSSPLLPLPVPSLNTKIKTSHPFPSKVTKTSRRRTTGMTTTPNAKPKQKSRGPLQDFFDRSEYIRRRLEGTASRPGTPGRVSESGSAGISGSRSFG</sequence>
<feature type="region of interest" description="Disordered" evidence="6">
    <location>
        <begin position="988"/>
        <end position="1029"/>
    </location>
</feature>
<evidence type="ECO:0000256" key="3">
    <source>
        <dbReference type="ARBA" id="ARBA00022454"/>
    </source>
</evidence>
<feature type="compositionally biased region" description="Acidic residues" evidence="6">
    <location>
        <begin position="1258"/>
        <end position="1273"/>
    </location>
</feature>
<evidence type="ECO:0000256" key="4">
    <source>
        <dbReference type="ARBA" id="ARBA00022895"/>
    </source>
</evidence>
<feature type="region of interest" description="Disordered" evidence="6">
    <location>
        <begin position="570"/>
        <end position="607"/>
    </location>
</feature>
<feature type="compositionally biased region" description="Low complexity" evidence="6">
    <location>
        <begin position="489"/>
        <end position="499"/>
    </location>
</feature>
<dbReference type="GO" id="GO:0005697">
    <property type="term" value="C:telomerase holoenzyme complex"/>
    <property type="evidence" value="ECO:0007669"/>
    <property type="project" value="InterPro"/>
</dbReference>
<evidence type="ECO:0000256" key="2">
    <source>
        <dbReference type="ARBA" id="ARBA00004574"/>
    </source>
</evidence>
<keyword evidence="4" id="KW-0779">Telomere</keyword>
<feature type="compositionally biased region" description="Basic and acidic residues" evidence="6">
    <location>
        <begin position="1389"/>
        <end position="1401"/>
    </location>
</feature>
<dbReference type="EMBL" id="MU253739">
    <property type="protein sequence ID" value="KAG9249119.1"/>
    <property type="molecule type" value="Genomic_DNA"/>
</dbReference>
<comment type="subcellular location">
    <subcellularLocation>
        <location evidence="2">Chromosome</location>
        <location evidence="2">Telomere</location>
    </subcellularLocation>
    <subcellularLocation>
        <location evidence="1">Nucleus</location>
    </subcellularLocation>
</comment>
<organism evidence="8 9">
    <name type="scientific">Calycina marina</name>
    <dbReference type="NCBI Taxonomy" id="1763456"/>
    <lineage>
        <taxon>Eukaryota</taxon>
        <taxon>Fungi</taxon>
        <taxon>Dikarya</taxon>
        <taxon>Ascomycota</taxon>
        <taxon>Pezizomycotina</taxon>
        <taxon>Leotiomycetes</taxon>
        <taxon>Helotiales</taxon>
        <taxon>Pezizellaceae</taxon>
        <taxon>Calycina</taxon>
    </lineage>
</organism>
<reference evidence="8" key="1">
    <citation type="journal article" date="2021" name="IMA Fungus">
        <title>Genomic characterization of three marine fungi, including Emericellopsis atlantica sp. nov. with signatures of a generalist lifestyle and marine biomass degradation.</title>
        <authorList>
            <person name="Hagestad O.C."/>
            <person name="Hou L."/>
            <person name="Andersen J.H."/>
            <person name="Hansen E.H."/>
            <person name="Altermark B."/>
            <person name="Li C."/>
            <person name="Kuhnert E."/>
            <person name="Cox R.J."/>
            <person name="Crous P.W."/>
            <person name="Spatafora J.W."/>
            <person name="Lail K."/>
            <person name="Amirebrahimi M."/>
            <person name="Lipzen A."/>
            <person name="Pangilinan J."/>
            <person name="Andreopoulos W."/>
            <person name="Hayes R.D."/>
            <person name="Ng V."/>
            <person name="Grigoriev I.V."/>
            <person name="Jackson S.A."/>
            <person name="Sutton T.D.S."/>
            <person name="Dobson A.D.W."/>
            <person name="Rama T."/>
        </authorList>
    </citation>
    <scope>NUCLEOTIDE SEQUENCE</scope>
    <source>
        <strain evidence="8">TRa3180A</strain>
    </source>
</reference>
<proteinExistence type="predicted"/>
<protein>
    <recommendedName>
        <fullName evidence="7">Shelterin complex subunit TPP1/Est3 domain-containing protein</fullName>
    </recommendedName>
</protein>
<evidence type="ECO:0000256" key="5">
    <source>
        <dbReference type="ARBA" id="ARBA00023242"/>
    </source>
</evidence>
<feature type="compositionally biased region" description="Polar residues" evidence="6">
    <location>
        <begin position="988"/>
        <end position="1005"/>
    </location>
</feature>
<keyword evidence="9" id="KW-1185">Reference proteome</keyword>
<keyword evidence="3" id="KW-0158">Chromosome</keyword>
<feature type="domain" description="Shelterin complex subunit TPP1/Est3" evidence="7">
    <location>
        <begin position="17"/>
        <end position="157"/>
    </location>
</feature>
<feature type="region of interest" description="Disordered" evidence="6">
    <location>
        <begin position="849"/>
        <end position="884"/>
    </location>
</feature>
<dbReference type="Pfam" id="PF10341">
    <property type="entry name" value="TPP1"/>
    <property type="match status" value="1"/>
</dbReference>
<comment type="caution">
    <text evidence="8">The sequence shown here is derived from an EMBL/GenBank/DDBJ whole genome shotgun (WGS) entry which is preliminary data.</text>
</comment>
<evidence type="ECO:0000313" key="9">
    <source>
        <dbReference type="Proteomes" id="UP000887226"/>
    </source>
</evidence>